<dbReference type="EMBL" id="WNCN01000032">
    <property type="protein sequence ID" value="MTU41249.1"/>
    <property type="molecule type" value="Genomic_DNA"/>
</dbReference>
<reference evidence="2 3" key="1">
    <citation type="journal article" date="2019" name="Nat. Med.">
        <title>A library of human gut bacterial isolates paired with longitudinal multiomics data enables mechanistic microbiome research.</title>
        <authorList>
            <person name="Poyet M."/>
            <person name="Groussin M."/>
            <person name="Gibbons S.M."/>
            <person name="Avila-Pacheco J."/>
            <person name="Jiang X."/>
            <person name="Kearney S.M."/>
            <person name="Perrotta A.R."/>
            <person name="Berdy B."/>
            <person name="Zhao S."/>
            <person name="Lieberman T.D."/>
            <person name="Swanson P.K."/>
            <person name="Smith M."/>
            <person name="Roesemann S."/>
            <person name="Alexander J.E."/>
            <person name="Rich S.A."/>
            <person name="Livny J."/>
            <person name="Vlamakis H."/>
            <person name="Clish C."/>
            <person name="Bullock K."/>
            <person name="Deik A."/>
            <person name="Scott J."/>
            <person name="Pierce K.A."/>
            <person name="Xavier R.J."/>
            <person name="Alm E.J."/>
        </authorList>
    </citation>
    <scope>NUCLEOTIDE SEQUENCE [LARGE SCALE GENOMIC DNA]</scope>
    <source>
        <strain evidence="2 3">BIOML-A29</strain>
    </source>
</reference>
<organism evidence="2 3">
    <name type="scientific">Parabacteroides merdae</name>
    <dbReference type="NCBI Taxonomy" id="46503"/>
    <lineage>
        <taxon>Bacteria</taxon>
        <taxon>Pseudomonadati</taxon>
        <taxon>Bacteroidota</taxon>
        <taxon>Bacteroidia</taxon>
        <taxon>Bacteroidales</taxon>
        <taxon>Tannerellaceae</taxon>
        <taxon>Parabacteroides</taxon>
    </lineage>
</organism>
<keyword evidence="1" id="KW-1133">Transmembrane helix</keyword>
<feature type="transmembrane region" description="Helical" evidence="1">
    <location>
        <begin position="44"/>
        <end position="61"/>
    </location>
</feature>
<feature type="transmembrane region" description="Helical" evidence="1">
    <location>
        <begin position="165"/>
        <end position="183"/>
    </location>
</feature>
<accession>A0ABW9SEV3</accession>
<keyword evidence="3" id="KW-1185">Reference proteome</keyword>
<gene>
    <name evidence="2" type="ORF">GMD82_17735</name>
</gene>
<keyword evidence="1" id="KW-0812">Transmembrane</keyword>
<evidence type="ECO:0000313" key="2">
    <source>
        <dbReference type="EMBL" id="MTU41249.1"/>
    </source>
</evidence>
<evidence type="ECO:0000313" key="3">
    <source>
        <dbReference type="Proteomes" id="UP000434916"/>
    </source>
</evidence>
<sequence>MPDTAELLAVLRQSGFEFDQAIHYRKRNFLHVSLKKTGTNRMQVLLRLLVLVFLLSGCGGNRKSQRREVATSMDSVRFSSCETNLRKRDIHLTDTAVWNLHRVVYFVPDSTGRQYPKTVTSLQMDYRRALADTGKVMVRKQDEYAGQQVKVAEIRMESSRKARSPVYFIYGGILLFVVVLFLYKRLRSRNFFPKSSV</sequence>
<evidence type="ECO:0000256" key="1">
    <source>
        <dbReference type="SAM" id="Phobius"/>
    </source>
</evidence>
<proteinExistence type="predicted"/>
<dbReference type="Proteomes" id="UP000434916">
    <property type="component" value="Unassembled WGS sequence"/>
</dbReference>
<comment type="caution">
    <text evidence="2">The sequence shown here is derived from an EMBL/GenBank/DDBJ whole genome shotgun (WGS) entry which is preliminary data.</text>
</comment>
<name>A0ABW9SEV3_9BACT</name>
<evidence type="ECO:0008006" key="4">
    <source>
        <dbReference type="Google" id="ProtNLM"/>
    </source>
</evidence>
<keyword evidence="1" id="KW-0472">Membrane</keyword>
<protein>
    <recommendedName>
        <fullName evidence="4">Lipoprotein</fullName>
    </recommendedName>
</protein>